<feature type="region of interest" description="Disordered" evidence="1">
    <location>
        <begin position="41"/>
        <end position="102"/>
    </location>
</feature>
<evidence type="ECO:0000313" key="3">
    <source>
        <dbReference type="Proteomes" id="UP001179952"/>
    </source>
</evidence>
<evidence type="ECO:0000313" key="2">
    <source>
        <dbReference type="EMBL" id="KAK1260248.1"/>
    </source>
</evidence>
<gene>
    <name evidence="2" type="ORF">QJS04_geneDACA002191</name>
</gene>
<keyword evidence="3" id="KW-1185">Reference proteome</keyword>
<reference evidence="2" key="1">
    <citation type="journal article" date="2023" name="Nat. Commun.">
        <title>Diploid and tetraploid genomes of Acorus and the evolution of monocots.</title>
        <authorList>
            <person name="Ma L."/>
            <person name="Liu K.W."/>
            <person name="Li Z."/>
            <person name="Hsiao Y.Y."/>
            <person name="Qi Y."/>
            <person name="Fu T."/>
            <person name="Tang G.D."/>
            <person name="Zhang D."/>
            <person name="Sun W.H."/>
            <person name="Liu D.K."/>
            <person name="Li Y."/>
            <person name="Chen G.Z."/>
            <person name="Liu X.D."/>
            <person name="Liao X.Y."/>
            <person name="Jiang Y.T."/>
            <person name="Yu X."/>
            <person name="Hao Y."/>
            <person name="Huang J."/>
            <person name="Zhao X.W."/>
            <person name="Ke S."/>
            <person name="Chen Y.Y."/>
            <person name="Wu W.L."/>
            <person name="Hsu J.L."/>
            <person name="Lin Y.F."/>
            <person name="Huang M.D."/>
            <person name="Li C.Y."/>
            <person name="Huang L."/>
            <person name="Wang Z.W."/>
            <person name="Zhao X."/>
            <person name="Zhong W.Y."/>
            <person name="Peng D.H."/>
            <person name="Ahmad S."/>
            <person name="Lan S."/>
            <person name="Zhang J.S."/>
            <person name="Tsai W.C."/>
            <person name="Van de Peer Y."/>
            <person name="Liu Z.J."/>
        </authorList>
    </citation>
    <scope>NUCLEOTIDE SEQUENCE</scope>
    <source>
        <strain evidence="2">SCP</strain>
    </source>
</reference>
<dbReference type="EMBL" id="JAUJYN010000011">
    <property type="protein sequence ID" value="KAK1260248.1"/>
    <property type="molecule type" value="Genomic_DNA"/>
</dbReference>
<evidence type="ECO:0000256" key="1">
    <source>
        <dbReference type="SAM" id="MobiDB-lite"/>
    </source>
</evidence>
<feature type="compositionally biased region" description="Basic and acidic residues" evidence="1">
    <location>
        <begin position="93"/>
        <end position="102"/>
    </location>
</feature>
<sequence>MRTNNLGRHAVRRGLTPSKANRVRAQTRRLDVSGRTRNMVRPVLGPNRLHHGPHNGRISMRDRGLRLGQNRVQRRRRRAARDSGGVHAGENGLLRHEPGRRL</sequence>
<accession>A0AAV9A7L8</accession>
<feature type="region of interest" description="Disordered" evidence="1">
    <location>
        <begin position="1"/>
        <end position="28"/>
    </location>
</feature>
<dbReference type="Proteomes" id="UP001179952">
    <property type="component" value="Unassembled WGS sequence"/>
</dbReference>
<comment type="caution">
    <text evidence="2">The sequence shown here is derived from an EMBL/GenBank/DDBJ whole genome shotgun (WGS) entry which is preliminary data.</text>
</comment>
<name>A0AAV9A7L8_ACOGR</name>
<reference evidence="2" key="2">
    <citation type="submission" date="2023-06" db="EMBL/GenBank/DDBJ databases">
        <authorList>
            <person name="Ma L."/>
            <person name="Liu K.-W."/>
            <person name="Li Z."/>
            <person name="Hsiao Y.-Y."/>
            <person name="Qi Y."/>
            <person name="Fu T."/>
            <person name="Tang G."/>
            <person name="Zhang D."/>
            <person name="Sun W.-H."/>
            <person name="Liu D.-K."/>
            <person name="Li Y."/>
            <person name="Chen G.-Z."/>
            <person name="Liu X.-D."/>
            <person name="Liao X.-Y."/>
            <person name="Jiang Y.-T."/>
            <person name="Yu X."/>
            <person name="Hao Y."/>
            <person name="Huang J."/>
            <person name="Zhao X.-W."/>
            <person name="Ke S."/>
            <person name="Chen Y.-Y."/>
            <person name="Wu W.-L."/>
            <person name="Hsu J.-L."/>
            <person name="Lin Y.-F."/>
            <person name="Huang M.-D."/>
            <person name="Li C.-Y."/>
            <person name="Huang L."/>
            <person name="Wang Z.-W."/>
            <person name="Zhao X."/>
            <person name="Zhong W.-Y."/>
            <person name="Peng D.-H."/>
            <person name="Ahmad S."/>
            <person name="Lan S."/>
            <person name="Zhang J.-S."/>
            <person name="Tsai W.-C."/>
            <person name="Van De Peer Y."/>
            <person name="Liu Z.-J."/>
        </authorList>
    </citation>
    <scope>NUCLEOTIDE SEQUENCE</scope>
    <source>
        <strain evidence="2">SCP</strain>
        <tissue evidence="2">Leaves</tissue>
    </source>
</reference>
<protein>
    <submittedName>
        <fullName evidence="2">Uncharacterized protein</fullName>
    </submittedName>
</protein>
<dbReference type="AlphaFoldDB" id="A0AAV9A7L8"/>
<organism evidence="2 3">
    <name type="scientific">Acorus gramineus</name>
    <name type="common">Dwarf sweet flag</name>
    <dbReference type="NCBI Taxonomy" id="55184"/>
    <lineage>
        <taxon>Eukaryota</taxon>
        <taxon>Viridiplantae</taxon>
        <taxon>Streptophyta</taxon>
        <taxon>Embryophyta</taxon>
        <taxon>Tracheophyta</taxon>
        <taxon>Spermatophyta</taxon>
        <taxon>Magnoliopsida</taxon>
        <taxon>Liliopsida</taxon>
        <taxon>Acoraceae</taxon>
        <taxon>Acorus</taxon>
    </lineage>
</organism>
<proteinExistence type="predicted"/>